<dbReference type="InterPro" id="IPR050792">
    <property type="entry name" value="ADP-ribosylglycohydrolase"/>
</dbReference>
<dbReference type="InterPro" id="IPR036705">
    <property type="entry name" value="Ribosyl_crysJ1_sf"/>
</dbReference>
<dbReference type="PANTHER" id="PTHR16222">
    <property type="entry name" value="ADP-RIBOSYLGLYCOHYDROLASE"/>
    <property type="match status" value="1"/>
</dbReference>
<comment type="function">
    <text evidence="3">Specifically acts as an arginine mono-ADP-ribosylhydrolase by mediating the removal of mono-ADP-ribose attached to arginine residues on proteins.</text>
</comment>
<evidence type="ECO:0000256" key="7">
    <source>
        <dbReference type="ARBA" id="ARBA00049810"/>
    </source>
</evidence>
<dbReference type="Proteomes" id="UP000006671">
    <property type="component" value="Unassembled WGS sequence"/>
</dbReference>
<accession>D2V5X7</accession>
<comment type="cofactor">
    <cofactor evidence="8">
        <name>Mg(2+)</name>
        <dbReference type="ChEBI" id="CHEBI:18420"/>
    </cofactor>
    <text evidence="8">Binds 2 magnesium ions per subunit.</text>
</comment>
<dbReference type="InterPro" id="IPR005502">
    <property type="entry name" value="Ribosyl_crysJ1"/>
</dbReference>
<organism evidence="10">
    <name type="scientific">Naegleria gruberi</name>
    <name type="common">Amoeba</name>
    <dbReference type="NCBI Taxonomy" id="5762"/>
    <lineage>
        <taxon>Eukaryota</taxon>
        <taxon>Discoba</taxon>
        <taxon>Heterolobosea</taxon>
        <taxon>Tetramitia</taxon>
        <taxon>Eutetramitia</taxon>
        <taxon>Vahlkampfiidae</taxon>
        <taxon>Naegleria</taxon>
    </lineage>
</organism>
<evidence type="ECO:0000256" key="4">
    <source>
        <dbReference type="ARBA" id="ARBA00049725"/>
    </source>
</evidence>
<feature type="binding site" evidence="8">
    <location>
        <position position="341"/>
    </location>
    <ligand>
        <name>Mg(2+)</name>
        <dbReference type="ChEBI" id="CHEBI:18420"/>
        <label>1</label>
    </ligand>
</feature>
<evidence type="ECO:0000256" key="1">
    <source>
        <dbReference type="ARBA" id="ARBA00010702"/>
    </source>
</evidence>
<dbReference type="GO" id="GO:0003875">
    <property type="term" value="F:ADP-ribosylarginine hydrolase activity"/>
    <property type="evidence" value="ECO:0007669"/>
    <property type="project" value="UniProtKB-EC"/>
</dbReference>
<dbReference type="SUPFAM" id="SSF101478">
    <property type="entry name" value="ADP-ribosylglycohydrolase"/>
    <property type="match status" value="1"/>
</dbReference>
<dbReference type="EC" id="3.2.2.19" evidence="4"/>
<dbReference type="RefSeq" id="XP_002680617.1">
    <property type="nucleotide sequence ID" value="XM_002680571.1"/>
</dbReference>
<dbReference type="GeneID" id="8849359"/>
<keyword evidence="8" id="KW-0479">Metal-binding</keyword>
<evidence type="ECO:0000313" key="9">
    <source>
        <dbReference type="EMBL" id="EFC47873.1"/>
    </source>
</evidence>
<keyword evidence="8" id="KW-0460">Magnesium</keyword>
<dbReference type="GO" id="GO:0046872">
    <property type="term" value="F:metal ion binding"/>
    <property type="evidence" value="ECO:0007669"/>
    <property type="project" value="UniProtKB-KW"/>
</dbReference>
<dbReference type="STRING" id="5762.D2V5X7"/>
<evidence type="ECO:0000256" key="5">
    <source>
        <dbReference type="ARBA" id="ARBA00049773"/>
    </source>
</evidence>
<dbReference type="Pfam" id="PF03747">
    <property type="entry name" value="ADP_ribosyl_GH"/>
    <property type="match status" value="1"/>
</dbReference>
<feature type="binding site" evidence="8">
    <location>
        <position position="85"/>
    </location>
    <ligand>
        <name>Mg(2+)</name>
        <dbReference type="ChEBI" id="CHEBI:18420"/>
        <label>1</label>
    </ligand>
</feature>
<feature type="binding site" evidence="8">
    <location>
        <position position="340"/>
    </location>
    <ligand>
        <name>Mg(2+)</name>
        <dbReference type="ChEBI" id="CHEBI:18420"/>
        <label>1</label>
    </ligand>
</feature>
<evidence type="ECO:0000256" key="2">
    <source>
        <dbReference type="ARBA" id="ARBA00022801"/>
    </source>
</evidence>
<keyword evidence="2" id="KW-0378">Hydrolase</keyword>
<evidence type="ECO:0000256" key="6">
    <source>
        <dbReference type="ARBA" id="ARBA00049798"/>
    </source>
</evidence>
<proteinExistence type="inferred from homology"/>
<dbReference type="KEGG" id="ngr:NAEGRDRAFT_31389"/>
<name>D2V5X7_NAEGR</name>
<evidence type="ECO:0000256" key="3">
    <source>
        <dbReference type="ARBA" id="ARBA00049582"/>
    </source>
</evidence>
<dbReference type="InParanoid" id="D2V5X7"/>
<dbReference type="VEuPathDB" id="AmoebaDB:NAEGRDRAFT_31389"/>
<feature type="binding site" evidence="8">
    <location>
        <position position="84"/>
    </location>
    <ligand>
        <name>Mg(2+)</name>
        <dbReference type="ChEBI" id="CHEBI:18420"/>
        <label>1</label>
    </ligand>
</feature>
<dbReference type="PANTHER" id="PTHR16222:SF26">
    <property type="entry name" value="ADP-RIBOSYLHYDROLASE ARH1"/>
    <property type="match status" value="1"/>
</dbReference>
<dbReference type="OrthoDB" id="10250509at2759"/>
<feature type="binding site" evidence="8">
    <location>
        <position position="83"/>
    </location>
    <ligand>
        <name>Mg(2+)</name>
        <dbReference type="ChEBI" id="CHEBI:18420"/>
        <label>1</label>
    </ligand>
</feature>
<gene>
    <name evidence="9" type="ORF">NAEGRDRAFT_31389</name>
</gene>
<keyword evidence="10" id="KW-1185">Reference proteome</keyword>
<evidence type="ECO:0000313" key="10">
    <source>
        <dbReference type="Proteomes" id="UP000006671"/>
    </source>
</evidence>
<feature type="binding site" evidence="8">
    <location>
        <position position="338"/>
    </location>
    <ligand>
        <name>Mg(2+)</name>
        <dbReference type="ChEBI" id="CHEBI:18420"/>
        <label>1</label>
    </ligand>
</feature>
<comment type="similarity">
    <text evidence="1">Belongs to the ADP-ribosylglycohydrolase family.</text>
</comment>
<evidence type="ECO:0000256" key="8">
    <source>
        <dbReference type="PIRSR" id="PIRSR605502-1"/>
    </source>
</evidence>
<dbReference type="EMBL" id="GG738853">
    <property type="protein sequence ID" value="EFC47873.1"/>
    <property type="molecule type" value="Genomic_DNA"/>
</dbReference>
<reference evidence="9 10" key="1">
    <citation type="journal article" date="2010" name="Cell">
        <title>The genome of Naegleria gruberi illuminates early eukaryotic versatility.</title>
        <authorList>
            <person name="Fritz-Laylin L.K."/>
            <person name="Prochnik S.E."/>
            <person name="Ginger M.L."/>
            <person name="Dacks J.B."/>
            <person name="Carpenter M.L."/>
            <person name="Field M.C."/>
            <person name="Kuo A."/>
            <person name="Paredez A."/>
            <person name="Chapman J."/>
            <person name="Pham J."/>
            <person name="Shu S."/>
            <person name="Neupane R."/>
            <person name="Cipriano M."/>
            <person name="Mancuso J."/>
            <person name="Tu H."/>
            <person name="Salamov A."/>
            <person name="Lindquist E."/>
            <person name="Shapiro H."/>
            <person name="Lucas S."/>
            <person name="Grigoriev I.V."/>
            <person name="Cande W.Z."/>
            <person name="Fulton C."/>
            <person name="Rokhsar D.S."/>
            <person name="Dawson S.C."/>
        </authorList>
    </citation>
    <scope>NUCLEOTIDE SEQUENCE [LARGE SCALE GENOMIC DNA]</scope>
    <source>
        <strain evidence="9 10">NEG-M</strain>
    </source>
</reference>
<protein>
    <recommendedName>
        <fullName evidence="5">ADP-ribosylhydrolase ARH1</fullName>
        <ecNumber evidence="4">3.2.2.19</ecNumber>
    </recommendedName>
    <alternativeName>
        <fullName evidence="6">ADP-ribose-L-arginine cleaving enzyme</fullName>
    </alternativeName>
    <alternativeName>
        <fullName evidence="7">[Protein ADP-ribosylarginine] hydrolase</fullName>
    </alternativeName>
</protein>
<sequence>MNNSDQELFHSSSSVKQAVMDNVNGYTLKERILASLLLAAAGDAIGFRNGSWEFTKNSHSIHNELKHYYGNLNGIDTKNWRVSDDTVMHLATMRAMINPLMKEMAKEYLICWNDMYGRAPGPTCARGVDFIRENGFDYWFAYPYDKRGGGNGGSMRAMGIGIMTGKERRDMLIATSIESARLTHNHPTGFLGSLVSALFTSYALEGKIPPAQWGVHFLYNDMPRARVYLQTVAQRDWKEMKDSVTHFENVFKTYLKDRSLFLEEGDFKNEELVNNLKPSFPSRYGIDERDVYYKKFAYDGWYGASGDDSVIIAYDSVLYSGANNYENLILQACLNAGDSDSIGSIAAAWYGGRYGFNNVIESHIKNIEKKGEIEQIAQKLHHLYQE</sequence>
<dbReference type="AlphaFoldDB" id="D2V5X7"/>
<dbReference type="Gene3D" id="1.10.4080.10">
    <property type="entry name" value="ADP-ribosylation/Crystallin J1"/>
    <property type="match status" value="1"/>
</dbReference>
<dbReference type="OMA" id="LVTDFWC"/>
<dbReference type="eggNOG" id="ENOG502QPMI">
    <property type="taxonomic scope" value="Eukaryota"/>
</dbReference>